<dbReference type="InterPro" id="IPR042267">
    <property type="entry name" value="VTC_sf"/>
</dbReference>
<accession>A0A163JGX2</accession>
<keyword evidence="5" id="KW-0472">Membrane</keyword>
<dbReference type="GO" id="GO:0005774">
    <property type="term" value="C:vacuolar membrane"/>
    <property type="evidence" value="ECO:0007669"/>
    <property type="project" value="UniProtKB-SubCell"/>
</dbReference>
<dbReference type="InterPro" id="IPR004331">
    <property type="entry name" value="SPX_dom"/>
</dbReference>
<gene>
    <name evidence="8" type="primary">ABSGL_04853.1 scaffold 6035</name>
</gene>
<dbReference type="OMA" id="HKAAWLD"/>
<dbReference type="GO" id="GO:0006799">
    <property type="term" value="P:polyphosphate biosynthetic process"/>
    <property type="evidence" value="ECO:0007669"/>
    <property type="project" value="UniProtKB-ARBA"/>
</dbReference>
<evidence type="ECO:0000256" key="6">
    <source>
        <dbReference type="SAM" id="MobiDB-lite"/>
    </source>
</evidence>
<dbReference type="Gene3D" id="3.20.100.30">
    <property type="entry name" value="VTC, catalytic tunnel domain"/>
    <property type="match status" value="1"/>
</dbReference>
<evidence type="ECO:0000256" key="1">
    <source>
        <dbReference type="ARBA" id="ARBA00004128"/>
    </source>
</evidence>
<dbReference type="AlphaFoldDB" id="A0A163JGX2"/>
<dbReference type="InParanoid" id="A0A163JGX2"/>
<reference evidence="8" key="1">
    <citation type="submission" date="2016-04" db="EMBL/GenBank/DDBJ databases">
        <authorList>
            <person name="Evans L.H."/>
            <person name="Alamgir A."/>
            <person name="Owens N."/>
            <person name="Weber N.D."/>
            <person name="Virtaneva K."/>
            <person name="Barbian K."/>
            <person name="Babar A."/>
            <person name="Rosenke K."/>
        </authorList>
    </citation>
    <scope>NUCLEOTIDE SEQUENCE [LARGE SCALE GENOMIC DNA]</scope>
    <source>
        <strain evidence="8">CBS 101.48</strain>
    </source>
</reference>
<dbReference type="PANTHER" id="PTHR46140:SF1">
    <property type="entry name" value="VACUOLAR TRANSPORTER CHAPERONE COMPLEX SUBUNIT 4-RELATED"/>
    <property type="match status" value="1"/>
</dbReference>
<dbReference type="OrthoDB" id="6493944at2759"/>
<dbReference type="EMBL" id="LT552594">
    <property type="protein sequence ID" value="SAL99252.1"/>
    <property type="molecule type" value="Genomic_DNA"/>
</dbReference>
<evidence type="ECO:0000256" key="4">
    <source>
        <dbReference type="ARBA" id="ARBA00022989"/>
    </source>
</evidence>
<dbReference type="CDD" id="cd07751">
    <property type="entry name" value="PolyPPase_VTC4_like"/>
    <property type="match status" value="1"/>
</dbReference>
<evidence type="ECO:0000256" key="2">
    <source>
        <dbReference type="ARBA" id="ARBA00022554"/>
    </source>
</evidence>
<dbReference type="PROSITE" id="PS51382">
    <property type="entry name" value="SPX"/>
    <property type="match status" value="1"/>
</dbReference>
<dbReference type="Proteomes" id="UP000078561">
    <property type="component" value="Unassembled WGS sequence"/>
</dbReference>
<dbReference type="STRING" id="4829.A0A163JGX2"/>
<organism evidence="8">
    <name type="scientific">Absidia glauca</name>
    <name type="common">Pin mould</name>
    <dbReference type="NCBI Taxonomy" id="4829"/>
    <lineage>
        <taxon>Eukaryota</taxon>
        <taxon>Fungi</taxon>
        <taxon>Fungi incertae sedis</taxon>
        <taxon>Mucoromycota</taxon>
        <taxon>Mucoromycotina</taxon>
        <taxon>Mucoromycetes</taxon>
        <taxon>Mucorales</taxon>
        <taxon>Cunninghamellaceae</taxon>
        <taxon>Absidia</taxon>
    </lineage>
</organism>
<protein>
    <recommendedName>
        <fullName evidence="7">SPX domain-containing protein</fullName>
    </recommendedName>
</protein>
<evidence type="ECO:0000313" key="8">
    <source>
        <dbReference type="EMBL" id="SAL99252.1"/>
    </source>
</evidence>
<evidence type="ECO:0000256" key="5">
    <source>
        <dbReference type="ARBA" id="ARBA00023136"/>
    </source>
</evidence>
<evidence type="ECO:0000313" key="9">
    <source>
        <dbReference type="Proteomes" id="UP000078561"/>
    </source>
</evidence>
<evidence type="ECO:0000256" key="3">
    <source>
        <dbReference type="ARBA" id="ARBA00022692"/>
    </source>
</evidence>
<dbReference type="PANTHER" id="PTHR46140">
    <property type="entry name" value="VACUOLAR TRANSPORTER CHAPERONE 1-RELATED"/>
    <property type="match status" value="1"/>
</dbReference>
<dbReference type="InterPro" id="IPR018966">
    <property type="entry name" value="VTC_domain"/>
</dbReference>
<keyword evidence="9" id="KW-1185">Reference proteome</keyword>
<keyword evidence="2" id="KW-0926">Vacuole</keyword>
<keyword evidence="3" id="KW-0812">Transmembrane</keyword>
<dbReference type="Pfam" id="PF09359">
    <property type="entry name" value="VTC"/>
    <property type="match status" value="1"/>
</dbReference>
<keyword evidence="4" id="KW-1133">Transmembrane helix</keyword>
<feature type="region of interest" description="Disordered" evidence="6">
    <location>
        <begin position="550"/>
        <end position="570"/>
    </location>
</feature>
<feature type="domain" description="SPX" evidence="7">
    <location>
        <begin position="1"/>
        <end position="147"/>
    </location>
</feature>
<dbReference type="InterPro" id="IPR051572">
    <property type="entry name" value="VTC_Complex_Subunit"/>
</dbReference>
<comment type="subcellular location">
    <subcellularLocation>
        <location evidence="1">Vacuole membrane</location>
        <topology evidence="1">Multi-pass membrane protein</topology>
    </subcellularLocation>
</comment>
<sequence>MKFEEELKTKTHTPWRHLYVRYKDLTTELDKQATSGWHETDEQSFMGSFQHELEKVYSFVDGSLADLTRRVEQAESSINNLKQQSEQVDAPEPIKCAYDSLADHLTEILFDINDLSKYHQLNLTALEKLVKQHDKQQNRLVDLRAKYHGALLDKWPLDKIHFDVLIVRISNMQDVCRLKGHPRSKLDYSQGEDQTAFERATSKYWIHPDNITEVKSIILMYLPIHVFNQRKTYEHSDAAVSSVYFDNANYDLYSERLQREEGAEAIRFRWYGAATDDIYIERKTHHAPWLNGSSVKDRFRLKDNQVNSFLHGHYTPSDLIHDLKTKTKLDDDAIEQNAFIANGVQESVQQRHLKPMCRVFYNRTAFQLPGDQRLRLSLDHNLTFIREDDLDGKVRRVPQDGQEQWRRMDLGVDYPFRYVDPNDIHRFPYAVLETKIQRHLGQESPPWLDALLNSHLVHEVPRFSKYLHGASQLYKDSVPIMPWWICELEKDIRKQPMANIGLTRSLSAKPLFNGHHRRSLALAEQPSNDDDEPQQQKVIPYIAIKLSDPAQDQTTSSIDEKQHSIKCDGNGSLAPGLDGHHYWLSATLSLPTPD</sequence>
<name>A0A163JGX2_ABSGL</name>
<proteinExistence type="predicted"/>
<evidence type="ECO:0000259" key="7">
    <source>
        <dbReference type="PROSITE" id="PS51382"/>
    </source>
</evidence>